<dbReference type="PROSITE" id="PS00383">
    <property type="entry name" value="TYR_PHOSPHATASE_1"/>
    <property type="match status" value="1"/>
</dbReference>
<dbReference type="VEuPathDB" id="FungiDB:BCV72DRAFT_292615"/>
<dbReference type="PROSITE" id="PS50054">
    <property type="entry name" value="TYR_PHOSPHATASE_DUAL"/>
    <property type="match status" value="1"/>
</dbReference>
<dbReference type="Proteomes" id="UP000242381">
    <property type="component" value="Unassembled WGS sequence"/>
</dbReference>
<dbReference type="GO" id="GO:0033550">
    <property type="term" value="F:MAP kinase tyrosine phosphatase activity"/>
    <property type="evidence" value="ECO:0007669"/>
    <property type="project" value="TreeGrafter"/>
</dbReference>
<dbReference type="Pfam" id="PF00782">
    <property type="entry name" value="DSPc"/>
    <property type="match status" value="1"/>
</dbReference>
<dbReference type="SMART" id="SM00404">
    <property type="entry name" value="PTPc_motif"/>
    <property type="match status" value="1"/>
</dbReference>
<dbReference type="InterPro" id="IPR000387">
    <property type="entry name" value="Tyr_Pase_dom"/>
</dbReference>
<dbReference type="GO" id="GO:0008330">
    <property type="term" value="F:protein tyrosine/threonine phosphatase activity"/>
    <property type="evidence" value="ECO:0007669"/>
    <property type="project" value="TreeGrafter"/>
</dbReference>
<evidence type="ECO:0000313" key="7">
    <source>
        <dbReference type="EMBL" id="ORE20725.1"/>
    </source>
</evidence>
<dbReference type="GO" id="GO:0005737">
    <property type="term" value="C:cytoplasm"/>
    <property type="evidence" value="ECO:0007669"/>
    <property type="project" value="TreeGrafter"/>
</dbReference>
<keyword evidence="4" id="KW-0904">Protein phosphatase</keyword>
<dbReference type="PANTHER" id="PTHR10159:SF519">
    <property type="entry name" value="DUAL SPECIFICITY PROTEIN PHOSPHATASE MPK3"/>
    <property type="match status" value="1"/>
</dbReference>
<evidence type="ECO:0000256" key="1">
    <source>
        <dbReference type="ARBA" id="ARBA00008601"/>
    </source>
</evidence>
<proteinExistence type="inferred from homology"/>
<protein>
    <recommendedName>
        <fullName evidence="2">protein-tyrosine-phosphatase</fullName>
        <ecNumber evidence="2">3.1.3.48</ecNumber>
    </recommendedName>
</protein>
<evidence type="ECO:0000256" key="2">
    <source>
        <dbReference type="ARBA" id="ARBA00013064"/>
    </source>
</evidence>
<sequence length="264" mass="29406">MTTATTTTTTTTAAAVSSTATIATTTFKSASTSLSQRRKNKKNLSLCLPQTTLSTPVKSTDPYSNGPIEIMPHLYLGSEQNTLNMDQLRELNIQSILNVAAEVSHPYQDMFQSIQSIIPSPTLSKSSTISSTSTIHTNYSSDSLLHHPSDIIYHKLNWEHNQDNLVLELEKAIDIIDRSRSVNQNILVHCQCGVSRSATVIIAYIIKTLKLPMQDAYNHVKNLSPAINPNLSLLFQLREFEQFTLKKKPHFLFSCSLTSKLLKK</sequence>
<dbReference type="EMBL" id="KV921289">
    <property type="protein sequence ID" value="ORE20725.1"/>
    <property type="molecule type" value="Genomic_DNA"/>
</dbReference>
<organism evidence="7 8">
    <name type="scientific">Rhizopus microsporus</name>
    <dbReference type="NCBI Taxonomy" id="58291"/>
    <lineage>
        <taxon>Eukaryota</taxon>
        <taxon>Fungi</taxon>
        <taxon>Fungi incertae sedis</taxon>
        <taxon>Mucoromycota</taxon>
        <taxon>Mucoromycotina</taxon>
        <taxon>Mucoromycetes</taxon>
        <taxon>Mucorales</taxon>
        <taxon>Mucorineae</taxon>
        <taxon>Rhizopodaceae</taxon>
        <taxon>Rhizopus</taxon>
    </lineage>
</organism>
<evidence type="ECO:0000259" key="5">
    <source>
        <dbReference type="PROSITE" id="PS50054"/>
    </source>
</evidence>
<dbReference type="InterPro" id="IPR003595">
    <property type="entry name" value="Tyr_Pase_cat"/>
</dbReference>
<dbReference type="Gene3D" id="3.90.190.10">
    <property type="entry name" value="Protein tyrosine phosphatase superfamily"/>
    <property type="match status" value="1"/>
</dbReference>
<keyword evidence="3" id="KW-0378">Hydrolase</keyword>
<feature type="domain" description="Tyrosine specific protein phosphatases" evidence="6">
    <location>
        <begin position="167"/>
        <end position="227"/>
    </location>
</feature>
<dbReference type="AlphaFoldDB" id="A0A1X0S8X1"/>
<comment type="similarity">
    <text evidence="1">Belongs to the protein-tyrosine phosphatase family. Non-receptor class dual specificity subfamily.</text>
</comment>
<dbReference type="GO" id="GO:0043409">
    <property type="term" value="P:negative regulation of MAPK cascade"/>
    <property type="evidence" value="ECO:0007669"/>
    <property type="project" value="TreeGrafter"/>
</dbReference>
<dbReference type="GO" id="GO:0017017">
    <property type="term" value="F:MAP kinase tyrosine/serine/threonine phosphatase activity"/>
    <property type="evidence" value="ECO:0007669"/>
    <property type="project" value="TreeGrafter"/>
</dbReference>
<dbReference type="SMART" id="SM00195">
    <property type="entry name" value="DSPc"/>
    <property type="match status" value="1"/>
</dbReference>
<dbReference type="InterPro" id="IPR020422">
    <property type="entry name" value="TYR_PHOSPHATASE_DUAL_dom"/>
</dbReference>
<evidence type="ECO:0000313" key="8">
    <source>
        <dbReference type="Proteomes" id="UP000242381"/>
    </source>
</evidence>
<dbReference type="OMA" id="WHHHIME"/>
<reference evidence="7 8" key="1">
    <citation type="journal article" date="2016" name="Proc. Natl. Acad. Sci. U.S.A.">
        <title>Lipid metabolic changes in an early divergent fungus govern the establishment of a mutualistic symbiosis with endobacteria.</title>
        <authorList>
            <person name="Lastovetsky O.A."/>
            <person name="Gaspar M.L."/>
            <person name="Mondo S.J."/>
            <person name="LaButti K.M."/>
            <person name="Sandor L."/>
            <person name="Grigoriev I.V."/>
            <person name="Henry S.A."/>
            <person name="Pawlowska T.E."/>
        </authorList>
    </citation>
    <scope>NUCLEOTIDE SEQUENCE [LARGE SCALE GENOMIC DNA]</scope>
    <source>
        <strain evidence="7 8">ATCC 11559</strain>
    </source>
</reference>
<dbReference type="InterPro" id="IPR000340">
    <property type="entry name" value="Dual-sp_phosphatase_cat-dom"/>
</dbReference>
<evidence type="ECO:0000256" key="3">
    <source>
        <dbReference type="ARBA" id="ARBA00022801"/>
    </source>
</evidence>
<dbReference type="InterPro" id="IPR016130">
    <property type="entry name" value="Tyr_Pase_AS"/>
</dbReference>
<evidence type="ECO:0000256" key="4">
    <source>
        <dbReference type="ARBA" id="ARBA00022912"/>
    </source>
</evidence>
<gene>
    <name evidence="7" type="ORF">BCV71DRAFT_211790</name>
</gene>
<dbReference type="EC" id="3.1.3.48" evidence="2"/>
<dbReference type="PROSITE" id="PS50056">
    <property type="entry name" value="TYR_PHOSPHATASE_2"/>
    <property type="match status" value="1"/>
</dbReference>
<dbReference type="PANTHER" id="PTHR10159">
    <property type="entry name" value="DUAL SPECIFICITY PROTEIN PHOSPHATASE"/>
    <property type="match status" value="1"/>
</dbReference>
<feature type="domain" description="Tyrosine-protein phosphatase" evidence="5">
    <location>
        <begin position="66"/>
        <end position="246"/>
    </location>
</feature>
<dbReference type="InterPro" id="IPR029021">
    <property type="entry name" value="Prot-tyrosine_phosphatase-like"/>
</dbReference>
<name>A0A1X0S8X1_RHIZD</name>
<dbReference type="SUPFAM" id="SSF52799">
    <property type="entry name" value="(Phosphotyrosine protein) phosphatases II"/>
    <property type="match status" value="1"/>
</dbReference>
<evidence type="ECO:0000259" key="6">
    <source>
        <dbReference type="PROSITE" id="PS50056"/>
    </source>
</evidence>
<accession>A0A1X0S8X1</accession>